<dbReference type="SUPFAM" id="SSF53335">
    <property type="entry name" value="S-adenosyl-L-methionine-dependent methyltransferases"/>
    <property type="match status" value="1"/>
</dbReference>
<dbReference type="STRING" id="1129374.AJE_03506"/>
<keyword evidence="2" id="KW-1185">Reference proteome</keyword>
<dbReference type="RefSeq" id="WP_008949706.1">
    <property type="nucleotide sequence ID" value="NZ_AHTH01000005.1"/>
</dbReference>
<dbReference type="Pfam" id="PF13489">
    <property type="entry name" value="Methyltransf_23"/>
    <property type="match status" value="1"/>
</dbReference>
<dbReference type="InterPro" id="IPR029063">
    <property type="entry name" value="SAM-dependent_MTases_sf"/>
</dbReference>
<dbReference type="eggNOG" id="COG0500">
    <property type="taxonomic scope" value="Bacteria"/>
</dbReference>
<proteinExistence type="predicted"/>
<evidence type="ECO:0000313" key="2">
    <source>
        <dbReference type="Proteomes" id="UP000012046"/>
    </source>
</evidence>
<dbReference type="Proteomes" id="UP000012046">
    <property type="component" value="Unassembled WGS sequence"/>
</dbReference>
<dbReference type="PATRIC" id="fig|1129374.4.peg.708"/>
<evidence type="ECO:0000313" key="1">
    <source>
        <dbReference type="EMBL" id="EHR42310.1"/>
    </source>
</evidence>
<name>H3ZBJ6_9ALTE</name>
<protein>
    <recommendedName>
        <fullName evidence="3">Methyltransferase domain-containing protein</fullName>
    </recommendedName>
</protein>
<organism evidence="1 2">
    <name type="scientific">Alishewanella jeotgali KCTC 22429</name>
    <dbReference type="NCBI Taxonomy" id="1129374"/>
    <lineage>
        <taxon>Bacteria</taxon>
        <taxon>Pseudomonadati</taxon>
        <taxon>Pseudomonadota</taxon>
        <taxon>Gammaproteobacteria</taxon>
        <taxon>Alteromonadales</taxon>
        <taxon>Alteromonadaceae</taxon>
        <taxon>Alishewanella</taxon>
    </lineage>
</organism>
<reference evidence="1 2" key="1">
    <citation type="journal article" date="2012" name="J. Bacteriol.">
        <title>Genome Sequence of Extracellular-Protease-Producing Alishewanella jeotgali Isolated from Traditional Korean Fermented Seafood.</title>
        <authorList>
            <person name="Jung J."/>
            <person name="Chun J."/>
            <person name="Park W."/>
        </authorList>
    </citation>
    <scope>NUCLEOTIDE SEQUENCE [LARGE SCALE GENOMIC DNA]</scope>
    <source>
        <strain evidence="1 2">KCTC 22429</strain>
    </source>
</reference>
<comment type="caution">
    <text evidence="1">The sequence shown here is derived from an EMBL/GenBank/DDBJ whole genome shotgun (WGS) entry which is preliminary data.</text>
</comment>
<dbReference type="Gene3D" id="3.40.50.150">
    <property type="entry name" value="Vaccinia Virus protein VP39"/>
    <property type="match status" value="1"/>
</dbReference>
<gene>
    <name evidence="1" type="ORF">AJE_03506</name>
</gene>
<accession>H3ZBJ6</accession>
<dbReference type="EMBL" id="AHTH01000005">
    <property type="protein sequence ID" value="EHR42310.1"/>
    <property type="molecule type" value="Genomic_DNA"/>
</dbReference>
<sequence length="263" mass="29743">MSDSDIYNENFYINQASYSLRSGVATLSILFDLIGKPKSVLDVGCGTGSWLAAAHNHGVGDIFGVDGGSSAKDMLMIPPSCFRELDVCKSFTLSKKYDLIISLEVAEHLNVESHTSFIQNLSAHGDVVLFSAAIPYQGGTGHRTENWPAYWCKLFSSFGYDCYDVIRPLIWDLPGIEFWYKQNIFLFIKSETAASLGLVDAQRTQNPLALVHPEMYLWSLRRSEELTEQQYHFDRKYYFDLKDGKDTAFISVPEYGSKFNNEF</sequence>
<dbReference type="AlphaFoldDB" id="H3ZBJ6"/>
<evidence type="ECO:0008006" key="3">
    <source>
        <dbReference type="Google" id="ProtNLM"/>
    </source>
</evidence>